<sequence length="341" mass="33681">MPPGEGDLVVGVDAGGSTTRAVVARLDGTCLGWARGPAGNPTSSGPERAHDAITTTAARALAGADADLGRVRLLVVCLAGAQQLLTPATVAAHWGHPALAPRVAVAGDILAMFRSGGPEASGAAVVAGTGSVAARVERGALARTVGGTGWLLGDGGSGFAIGRAVVRAVLAALDGLGPETALTPLLLSGLGLDDEREVAHDARPVVVTRLMGRLYAEPPVGLARLAPTAFAASSAGDAVAAAILDDAERRLATLVDTVRTGPDDEPLVLGGSVLHQVLARSGDGPLRAALAGATVRTAADGALGATAEALARLAGTDGEVPADAHARLTATLAEVRARVSS</sequence>
<dbReference type="InterPro" id="IPR052519">
    <property type="entry name" value="Euk-type_GlcNAc_Kinase"/>
</dbReference>
<dbReference type="Proteomes" id="UP000287866">
    <property type="component" value="Unassembled WGS sequence"/>
</dbReference>
<evidence type="ECO:0000259" key="1">
    <source>
        <dbReference type="Pfam" id="PF01869"/>
    </source>
</evidence>
<protein>
    <submittedName>
        <fullName evidence="2">ATPase</fullName>
    </submittedName>
</protein>
<feature type="domain" description="ATPase BadF/BadG/BcrA/BcrD type" evidence="1">
    <location>
        <begin position="10"/>
        <end position="279"/>
    </location>
</feature>
<name>A0A8T6R1X3_9MICO</name>
<dbReference type="Gene3D" id="3.30.420.40">
    <property type="match status" value="2"/>
</dbReference>
<organism evidence="2 3">
    <name type="scientific">Phycicoccus flavus</name>
    <dbReference type="NCBI Taxonomy" id="2502783"/>
    <lineage>
        <taxon>Bacteria</taxon>
        <taxon>Bacillati</taxon>
        <taxon>Actinomycetota</taxon>
        <taxon>Actinomycetes</taxon>
        <taxon>Micrococcales</taxon>
        <taxon>Intrasporangiaceae</taxon>
        <taxon>Phycicoccus</taxon>
    </lineage>
</organism>
<proteinExistence type="predicted"/>
<evidence type="ECO:0000313" key="3">
    <source>
        <dbReference type="Proteomes" id="UP000287866"/>
    </source>
</evidence>
<dbReference type="InterPro" id="IPR043129">
    <property type="entry name" value="ATPase_NBD"/>
</dbReference>
<dbReference type="Pfam" id="PF01869">
    <property type="entry name" value="BcrAD_BadFG"/>
    <property type="match status" value="1"/>
</dbReference>
<dbReference type="PANTHER" id="PTHR43190:SF3">
    <property type="entry name" value="N-ACETYL-D-GLUCOSAMINE KINASE"/>
    <property type="match status" value="1"/>
</dbReference>
<reference evidence="2" key="1">
    <citation type="submission" date="2020-03" db="EMBL/GenBank/DDBJ databases">
        <title>Phycicoccus flavus sp. nov., a novel endophytic actinobacterium isolated from branch of Kandelia candel.</title>
        <authorList>
            <person name="Tuo L."/>
        </authorList>
    </citation>
    <scope>NUCLEOTIDE SEQUENCE</scope>
    <source>
        <strain evidence="2">CMS6Z-2</strain>
    </source>
</reference>
<dbReference type="InterPro" id="IPR002731">
    <property type="entry name" value="ATPase_BadF"/>
</dbReference>
<dbReference type="PANTHER" id="PTHR43190">
    <property type="entry name" value="N-ACETYL-D-GLUCOSAMINE KINASE"/>
    <property type="match status" value="1"/>
</dbReference>
<accession>A0A8T6R1X3</accession>
<keyword evidence="3" id="KW-1185">Reference proteome</keyword>
<dbReference type="AlphaFoldDB" id="A0A8T6R1X3"/>
<comment type="caution">
    <text evidence="2">The sequence shown here is derived from an EMBL/GenBank/DDBJ whole genome shotgun (WGS) entry which is preliminary data.</text>
</comment>
<evidence type="ECO:0000313" key="2">
    <source>
        <dbReference type="EMBL" id="NHA67886.1"/>
    </source>
</evidence>
<dbReference type="SUPFAM" id="SSF53067">
    <property type="entry name" value="Actin-like ATPase domain"/>
    <property type="match status" value="2"/>
</dbReference>
<gene>
    <name evidence="2" type="ORF">EPD83_007445</name>
</gene>
<dbReference type="RefSeq" id="WP_164896239.1">
    <property type="nucleotide sequence ID" value="NZ_SAYU02000018.1"/>
</dbReference>
<dbReference type="EMBL" id="SAYU02000018">
    <property type="protein sequence ID" value="NHA67886.1"/>
    <property type="molecule type" value="Genomic_DNA"/>
</dbReference>